<dbReference type="OrthoDB" id="5549671at2759"/>
<dbReference type="EMBL" id="ML002374">
    <property type="protein sequence ID" value="RKP38389.1"/>
    <property type="molecule type" value="Genomic_DNA"/>
</dbReference>
<protein>
    <submittedName>
        <fullName evidence="2">Uncharacterized protein</fullName>
    </submittedName>
</protein>
<feature type="compositionally biased region" description="Low complexity" evidence="1">
    <location>
        <begin position="79"/>
        <end position="105"/>
    </location>
</feature>
<evidence type="ECO:0000313" key="3">
    <source>
        <dbReference type="Proteomes" id="UP000268162"/>
    </source>
</evidence>
<evidence type="ECO:0000256" key="1">
    <source>
        <dbReference type="SAM" id="MobiDB-lite"/>
    </source>
</evidence>
<reference evidence="3" key="1">
    <citation type="journal article" date="2018" name="Nat. Microbiol.">
        <title>Leveraging single-cell genomics to expand the fungal tree of life.</title>
        <authorList>
            <person name="Ahrendt S.R."/>
            <person name="Quandt C.A."/>
            <person name="Ciobanu D."/>
            <person name="Clum A."/>
            <person name="Salamov A."/>
            <person name="Andreopoulos B."/>
            <person name="Cheng J.F."/>
            <person name="Woyke T."/>
            <person name="Pelin A."/>
            <person name="Henrissat B."/>
            <person name="Reynolds N.K."/>
            <person name="Benny G.L."/>
            <person name="Smith M.E."/>
            <person name="James T.Y."/>
            <person name="Grigoriev I.V."/>
        </authorList>
    </citation>
    <scope>NUCLEOTIDE SEQUENCE [LARGE SCALE GENOMIC DNA]</scope>
    <source>
        <strain evidence="3">RSA 468</strain>
    </source>
</reference>
<evidence type="ECO:0000313" key="2">
    <source>
        <dbReference type="EMBL" id="RKP38389.1"/>
    </source>
</evidence>
<accession>A0A4V1J5A6</accession>
<keyword evidence="3" id="KW-1185">Reference proteome</keyword>
<dbReference type="AlphaFoldDB" id="A0A4V1J5A6"/>
<proteinExistence type="predicted"/>
<name>A0A4V1J5A6_9FUNG</name>
<dbReference type="Proteomes" id="UP000268162">
    <property type="component" value="Unassembled WGS sequence"/>
</dbReference>
<feature type="region of interest" description="Disordered" evidence="1">
    <location>
        <begin position="61"/>
        <end position="105"/>
    </location>
</feature>
<gene>
    <name evidence="2" type="ORF">BJ085DRAFT_30612</name>
</gene>
<sequence length="274" mass="29593">MIRTYRIQTGLFSPSTVTLHLDRALPGLLVLASSGPSRQRQHSFSQSSARLNSVDSAYLTEGRSRAQSHSHDAPRGLASNSSSSYAGDSPTSSQASKDSSDSQLSTTLEAAPELASWRKSSVALPQGRRVILHSLATGQVLWETDVVVPDPTSFVGQGHGIKLELRQPKVPGARSITLRLRVEFCLATASFQLNGHKLRWTLLSNALGVGDGAFICMDTVARQPVARLEYSPLKLFRQSGRFSIQDQGQSGADSLIVFTLLVALEFCRQCGLAL</sequence>
<organism evidence="2 3">
    <name type="scientific">Dimargaris cristalligena</name>
    <dbReference type="NCBI Taxonomy" id="215637"/>
    <lineage>
        <taxon>Eukaryota</taxon>
        <taxon>Fungi</taxon>
        <taxon>Fungi incertae sedis</taxon>
        <taxon>Zoopagomycota</taxon>
        <taxon>Kickxellomycotina</taxon>
        <taxon>Dimargaritomycetes</taxon>
        <taxon>Dimargaritales</taxon>
        <taxon>Dimargaritaceae</taxon>
        <taxon>Dimargaris</taxon>
    </lineage>
</organism>